<evidence type="ECO:0000313" key="2">
    <source>
        <dbReference type="EMBL" id="PUA81255.1"/>
    </source>
</evidence>
<comment type="caution">
    <text evidence="2">The sequence shown here is derived from an EMBL/GenBank/DDBJ whole genome shotgun (WGS) entry which is preliminary data.</text>
</comment>
<keyword evidence="3" id="KW-1185">Reference proteome</keyword>
<dbReference type="Gene3D" id="1.10.287.1060">
    <property type="entry name" value="ESAT-6-like"/>
    <property type="match status" value="1"/>
</dbReference>
<protein>
    <recommendedName>
        <fullName evidence="1">Outer membrane channel protein CpnT-like N-terminal domain-containing protein</fullName>
    </recommendedName>
</protein>
<gene>
    <name evidence="2" type="ORF">C7S10_09490</name>
</gene>
<dbReference type="Proteomes" id="UP000244867">
    <property type="component" value="Unassembled WGS sequence"/>
</dbReference>
<reference evidence="2 3" key="1">
    <citation type="submission" date="2018-03" db="EMBL/GenBank/DDBJ databases">
        <authorList>
            <person name="Keele B.F."/>
        </authorList>
    </citation>
    <scope>NUCLEOTIDE SEQUENCE [LARGE SCALE GENOMIC DNA]</scope>
    <source>
        <strain evidence="2 3">IB-3</strain>
    </source>
</reference>
<sequence>MTAAVAPALDLEARLGALGGEVAAVMRPLVRPLVERWEMVVGDDEQVHETARRWRMMAEALTQVADDERASLARVGGEWEGLAHGSFDRAVDDVVRDLTEISRRARDVAGLLDEAAVAVRRTEMVVRELIHELVEWAAISLAVSAAGAIITLGASVAAGAAAAAARAGIVSARIATQLAQLALELRRIDFALGIYQTWVKSLGLVQKRLVKAVQGYVVHALVPIDGDWKPPAIALAQIAVEPETCFEQGVDGPRW</sequence>
<dbReference type="InterPro" id="IPR057746">
    <property type="entry name" value="CpnT-like_N"/>
</dbReference>
<organism evidence="2 3">
    <name type="scientific">Nocardioides currus</name>
    <dbReference type="NCBI Taxonomy" id="2133958"/>
    <lineage>
        <taxon>Bacteria</taxon>
        <taxon>Bacillati</taxon>
        <taxon>Actinomycetota</taxon>
        <taxon>Actinomycetes</taxon>
        <taxon>Propionibacteriales</taxon>
        <taxon>Nocardioidaceae</taxon>
        <taxon>Nocardioides</taxon>
    </lineage>
</organism>
<accession>A0A2R7YXY4</accession>
<name>A0A2R7YXY4_9ACTN</name>
<dbReference type="InterPro" id="IPR036689">
    <property type="entry name" value="ESAT-6-like_sf"/>
</dbReference>
<feature type="domain" description="Outer membrane channel protein CpnT-like N-terminal" evidence="1">
    <location>
        <begin position="42"/>
        <end position="165"/>
    </location>
</feature>
<proteinExistence type="predicted"/>
<dbReference type="AlphaFoldDB" id="A0A2R7YXY4"/>
<dbReference type="OrthoDB" id="3777862at2"/>
<dbReference type="SUPFAM" id="SSF140453">
    <property type="entry name" value="EsxAB dimer-like"/>
    <property type="match status" value="1"/>
</dbReference>
<evidence type="ECO:0000259" key="1">
    <source>
        <dbReference type="Pfam" id="PF25547"/>
    </source>
</evidence>
<dbReference type="Pfam" id="PF25547">
    <property type="entry name" value="WXG100_2"/>
    <property type="match status" value="1"/>
</dbReference>
<dbReference type="RefSeq" id="WP_108344196.1">
    <property type="nucleotide sequence ID" value="NZ_PYXZ01000003.1"/>
</dbReference>
<evidence type="ECO:0000313" key="3">
    <source>
        <dbReference type="Proteomes" id="UP000244867"/>
    </source>
</evidence>
<dbReference type="EMBL" id="PYXZ01000003">
    <property type="protein sequence ID" value="PUA81255.1"/>
    <property type="molecule type" value="Genomic_DNA"/>
</dbReference>